<name>F6FSR8_ISOV2</name>
<dbReference type="KEGG" id="iva:Isova_2522"/>
<feature type="compositionally biased region" description="Low complexity" evidence="1">
    <location>
        <begin position="37"/>
        <end position="68"/>
    </location>
</feature>
<dbReference type="Gene3D" id="2.120.10.30">
    <property type="entry name" value="TolB, C-terminal domain"/>
    <property type="match status" value="1"/>
</dbReference>
<dbReference type="InterPro" id="IPR011042">
    <property type="entry name" value="6-blade_b-propeller_TolB-like"/>
</dbReference>
<feature type="region of interest" description="Disordered" evidence="1">
    <location>
        <begin position="37"/>
        <end position="82"/>
    </location>
</feature>
<feature type="chain" id="PRO_5039264917" evidence="2">
    <location>
        <begin position="34"/>
        <end position="338"/>
    </location>
</feature>
<evidence type="ECO:0000256" key="2">
    <source>
        <dbReference type="SAM" id="SignalP"/>
    </source>
</evidence>
<reference evidence="4 5" key="1">
    <citation type="submission" date="2011-05" db="EMBL/GenBank/DDBJ databases">
        <title>Complete sequence of Isoptericola variabilis 225.</title>
        <authorList>
            <consortium name="US DOE Joint Genome Institute"/>
            <person name="Lucas S."/>
            <person name="Han J."/>
            <person name="Lapidus A."/>
            <person name="Cheng J.-F."/>
            <person name="Goodwin L."/>
            <person name="Pitluck S."/>
            <person name="Peters L."/>
            <person name="Mikhailova N."/>
            <person name="Zeytun A."/>
            <person name="Han C."/>
            <person name="Tapia R."/>
            <person name="Land M."/>
            <person name="Hauser L."/>
            <person name="Kyrpides N."/>
            <person name="Ivanova N."/>
            <person name="Pagani I."/>
            <person name="Siebers A."/>
            <person name="Allgaier M."/>
            <person name="Thelen M."/>
            <person name="Hugenholtz P."/>
            <person name="Gladden J."/>
            <person name="Woyke T."/>
        </authorList>
    </citation>
    <scope>NUCLEOTIDE SEQUENCE [LARGE SCALE GENOMIC DNA]</scope>
    <source>
        <strain evidence="5">225</strain>
    </source>
</reference>
<evidence type="ECO:0000259" key="3">
    <source>
        <dbReference type="Pfam" id="PF07995"/>
    </source>
</evidence>
<sequence>MSPGARRRCAPRARPARSAAALASAAGVAASLAAGCTGQPAVGVSSPPAAATSTPATPATPSESGSPSVTPATPSGTSLGPGAVTATVETVVEGLDVPWGLAPLEDGTLLVSERDAARLLVVDPAAGTSTPVTGAGADQLLAETRPRGEGGLLGVALDPASGDVVVYRTGPDDNAVLRGTPDGTTLGELTTVVEGIPHAANHDGGAVAFGPDGHLYVATGDAGDPSNAQDRASLAGKILRVTLDGEPAPGNPEPRSPVWSLGHRNVQGLGWDAVGTMYASEFGARTYDELNVIRPGGNYGWPDAEGPGGPGGTVDPVAWWPTSQASPSGRTTPRPCGC</sequence>
<dbReference type="InterPro" id="IPR011041">
    <property type="entry name" value="Quinoprot_gluc/sorb_DH_b-prop"/>
</dbReference>
<organism evidence="5">
    <name type="scientific">Isoptericola variabilis (strain 225)</name>
    <dbReference type="NCBI Taxonomy" id="743718"/>
    <lineage>
        <taxon>Bacteria</taxon>
        <taxon>Bacillati</taxon>
        <taxon>Actinomycetota</taxon>
        <taxon>Actinomycetes</taxon>
        <taxon>Micrococcales</taxon>
        <taxon>Promicromonosporaceae</taxon>
        <taxon>Isoptericola</taxon>
    </lineage>
</organism>
<protein>
    <submittedName>
        <fullName evidence="4">Glucose sorbosone dehydrogenase</fullName>
    </submittedName>
</protein>
<dbReference type="STRING" id="743718.Isova_2522"/>
<gene>
    <name evidence="4" type="ordered locus">Isova_2522</name>
</gene>
<feature type="domain" description="Glucose/Sorbosone dehydrogenase" evidence="3">
    <location>
        <begin position="95"/>
        <end position="305"/>
    </location>
</feature>
<accession>F6FSR8</accession>
<dbReference type="Proteomes" id="UP000009236">
    <property type="component" value="Chromosome"/>
</dbReference>
<dbReference type="RefSeq" id="WP_013839621.1">
    <property type="nucleotide sequence ID" value="NC_015588.1"/>
</dbReference>
<feature type="signal peptide" evidence="2">
    <location>
        <begin position="1"/>
        <end position="33"/>
    </location>
</feature>
<keyword evidence="2" id="KW-0732">Signal</keyword>
<dbReference type="PANTHER" id="PTHR19328:SF13">
    <property type="entry name" value="HIPL1 PROTEIN"/>
    <property type="match status" value="1"/>
</dbReference>
<dbReference type="PANTHER" id="PTHR19328">
    <property type="entry name" value="HEDGEHOG-INTERACTING PROTEIN"/>
    <property type="match status" value="1"/>
</dbReference>
<dbReference type="HOGENOM" id="CLU_012253_0_0_11"/>
<feature type="compositionally biased region" description="Polar residues" evidence="1">
    <location>
        <begin position="69"/>
        <end position="78"/>
    </location>
</feature>
<keyword evidence="5" id="KW-1185">Reference proteome</keyword>
<dbReference type="EMBL" id="CP002810">
    <property type="protein sequence ID" value="AEG45230.1"/>
    <property type="molecule type" value="Genomic_DNA"/>
</dbReference>
<evidence type="ECO:0000313" key="5">
    <source>
        <dbReference type="Proteomes" id="UP000009236"/>
    </source>
</evidence>
<proteinExistence type="predicted"/>
<dbReference type="InterPro" id="IPR012938">
    <property type="entry name" value="Glc/Sorbosone_DH"/>
</dbReference>
<dbReference type="Pfam" id="PF07995">
    <property type="entry name" value="GSDH"/>
    <property type="match status" value="1"/>
</dbReference>
<evidence type="ECO:0000313" key="4">
    <source>
        <dbReference type="EMBL" id="AEG45230.1"/>
    </source>
</evidence>
<evidence type="ECO:0000256" key="1">
    <source>
        <dbReference type="SAM" id="MobiDB-lite"/>
    </source>
</evidence>
<dbReference type="SUPFAM" id="SSF50952">
    <property type="entry name" value="Soluble quinoprotein glucose dehydrogenase"/>
    <property type="match status" value="1"/>
</dbReference>
<dbReference type="AlphaFoldDB" id="F6FSR8"/>
<dbReference type="eggNOG" id="COG2133">
    <property type="taxonomic scope" value="Bacteria"/>
</dbReference>